<comment type="caution">
    <text evidence="3">The sequence shown here is derived from an EMBL/GenBank/DDBJ whole genome shotgun (WGS) entry which is preliminary data.</text>
</comment>
<dbReference type="RefSeq" id="WP_119297283.1">
    <property type="nucleotide sequence ID" value="NZ_BHGK01000001.1"/>
</dbReference>
<name>A0A391P7Y0_9FIRM</name>
<feature type="compositionally biased region" description="Basic and acidic residues" evidence="1">
    <location>
        <begin position="217"/>
        <end position="232"/>
    </location>
</feature>
<feature type="compositionally biased region" description="Basic residues" evidence="1">
    <location>
        <begin position="233"/>
        <end position="244"/>
    </location>
</feature>
<keyword evidence="4" id="KW-1185">Reference proteome</keyword>
<dbReference type="EMBL" id="BHGK01000001">
    <property type="protein sequence ID" value="GCA65683.1"/>
    <property type="molecule type" value="Genomic_DNA"/>
</dbReference>
<feature type="transmembrane region" description="Helical" evidence="2">
    <location>
        <begin position="7"/>
        <end position="35"/>
    </location>
</feature>
<feature type="compositionally biased region" description="Basic and acidic residues" evidence="1">
    <location>
        <begin position="162"/>
        <end position="203"/>
    </location>
</feature>
<accession>A0A391P7Y0</accession>
<evidence type="ECO:0008006" key="5">
    <source>
        <dbReference type="Google" id="ProtNLM"/>
    </source>
</evidence>
<organism evidence="3 4">
    <name type="scientific">Mediterraneibacter butyricigenes</name>
    <dbReference type="NCBI Taxonomy" id="2316025"/>
    <lineage>
        <taxon>Bacteria</taxon>
        <taxon>Bacillati</taxon>
        <taxon>Bacillota</taxon>
        <taxon>Clostridia</taxon>
        <taxon>Lachnospirales</taxon>
        <taxon>Lachnospiraceae</taxon>
        <taxon>Mediterraneibacter</taxon>
    </lineage>
</organism>
<proteinExistence type="predicted"/>
<reference evidence="4" key="1">
    <citation type="submission" date="2018-09" db="EMBL/GenBank/DDBJ databases">
        <title>Draft Genome Sequence of Mediterraneibacter sp. KCTC 15684.</title>
        <authorList>
            <person name="Kim J.S."/>
            <person name="Han K.I."/>
            <person name="Suh M.K."/>
            <person name="Lee K.C."/>
            <person name="Eom M.K."/>
            <person name="Lee J.H."/>
            <person name="Park S.H."/>
            <person name="Kang S.W."/>
            <person name="Park J.E."/>
            <person name="Oh B.S."/>
            <person name="Yu S.Y."/>
            <person name="Choi S.H."/>
            <person name="Lee D.H."/>
            <person name="Yoon H."/>
            <person name="Kim B."/>
            <person name="Yang S.J."/>
            <person name="Lee J.S."/>
        </authorList>
    </citation>
    <scope>NUCLEOTIDE SEQUENCE [LARGE SCALE GENOMIC DNA]</scope>
    <source>
        <strain evidence="4">KCTC 15684</strain>
    </source>
</reference>
<keyword evidence="2" id="KW-0812">Transmembrane</keyword>
<dbReference type="AlphaFoldDB" id="A0A391P7Y0"/>
<evidence type="ECO:0000256" key="1">
    <source>
        <dbReference type="SAM" id="MobiDB-lite"/>
    </source>
</evidence>
<gene>
    <name evidence="3" type="ORF">KGMB01110_01190</name>
</gene>
<keyword evidence="2" id="KW-1133">Transmembrane helix</keyword>
<evidence type="ECO:0000313" key="3">
    <source>
        <dbReference type="EMBL" id="GCA65683.1"/>
    </source>
</evidence>
<feature type="region of interest" description="Disordered" evidence="1">
    <location>
        <begin position="120"/>
        <end position="260"/>
    </location>
</feature>
<evidence type="ECO:0000313" key="4">
    <source>
        <dbReference type="Proteomes" id="UP000265643"/>
    </source>
</evidence>
<sequence length="414" mass="47746">MMILHILFTLLKIIGILLLVILGILLLAVLTVLFVPVRYEGEVGVKNSVSSIRARGTVTWFFRLIRGRFQYKNGKLHYELRILWKKLGNSTVDDKSVKNETVEVENPEKTDLEMLAELEETRDVSEKSVLSDTENVSEDLEEQTDSEQTEERTIMENSAQPKDAESISDRNNKETETEKIAESETAKTSESETESKTQAESVKRSKLVKRISDTGVEEDRKSTKKEKDSRLAEKKRKPEKKNRKDKKEKSSDKKTSEKTEKGKQIWKRISGIWKKIKYTFRKICDTIEQISDRKEWAEAFLINEDHKRAFSKALKSLKKLLISLKPGRLNGRVRYGFEDPYYTGKVLAALSVLYPWYGEAFEICPEFEQTCIVGRASVKGKIRVSYFVRSGLGLLLNKSVRRTYRDVKNILDAR</sequence>
<evidence type="ECO:0000256" key="2">
    <source>
        <dbReference type="SAM" id="Phobius"/>
    </source>
</evidence>
<protein>
    <recommendedName>
        <fullName evidence="5">DUF2953 domain-containing protein</fullName>
    </recommendedName>
</protein>
<feature type="compositionally biased region" description="Acidic residues" evidence="1">
    <location>
        <begin position="135"/>
        <end position="148"/>
    </location>
</feature>
<dbReference type="Proteomes" id="UP000265643">
    <property type="component" value="Unassembled WGS sequence"/>
</dbReference>
<feature type="compositionally biased region" description="Basic and acidic residues" evidence="1">
    <location>
        <begin position="245"/>
        <end position="260"/>
    </location>
</feature>
<keyword evidence="2" id="KW-0472">Membrane</keyword>